<keyword evidence="4 7" id="KW-1133">Transmembrane helix</keyword>
<dbReference type="Proteomes" id="UP001239215">
    <property type="component" value="Unassembled WGS sequence"/>
</dbReference>
<keyword evidence="3 6" id="KW-0812">Transmembrane</keyword>
<evidence type="ECO:0000313" key="9">
    <source>
        <dbReference type="Proteomes" id="UP001239215"/>
    </source>
</evidence>
<dbReference type="PANTHER" id="PTHR30477">
    <property type="entry name" value="ABC-TRANSPORTER METAL-BINDING PROTEIN"/>
    <property type="match status" value="1"/>
</dbReference>
<evidence type="ECO:0000256" key="7">
    <source>
        <dbReference type="SAM" id="Phobius"/>
    </source>
</evidence>
<dbReference type="RefSeq" id="WP_307199276.1">
    <property type="nucleotide sequence ID" value="NZ_JAUTAN010000001.1"/>
</dbReference>
<evidence type="ECO:0000256" key="2">
    <source>
        <dbReference type="ARBA" id="ARBA00008034"/>
    </source>
</evidence>
<dbReference type="GO" id="GO:0010043">
    <property type="term" value="P:response to zinc ion"/>
    <property type="evidence" value="ECO:0007669"/>
    <property type="project" value="TreeGrafter"/>
</dbReference>
<gene>
    <name evidence="8" type="ORF">QE405_001163</name>
</gene>
<dbReference type="GO" id="GO:0055085">
    <property type="term" value="P:transmembrane transport"/>
    <property type="evidence" value="ECO:0007669"/>
    <property type="project" value="InterPro"/>
</dbReference>
<dbReference type="Pfam" id="PF00950">
    <property type="entry name" value="ABC-3"/>
    <property type="match status" value="1"/>
</dbReference>
<dbReference type="InterPro" id="IPR037294">
    <property type="entry name" value="ABC_BtuC-like"/>
</dbReference>
<feature type="transmembrane region" description="Helical" evidence="7">
    <location>
        <begin position="131"/>
        <end position="156"/>
    </location>
</feature>
<comment type="similarity">
    <text evidence="2 6">Belongs to the ABC-3 integral membrane protein family.</text>
</comment>
<reference evidence="8" key="1">
    <citation type="submission" date="2023-07" db="EMBL/GenBank/DDBJ databases">
        <title>Functional and genomic diversity of the sorghum phyllosphere microbiome.</title>
        <authorList>
            <person name="Shade A."/>
        </authorList>
    </citation>
    <scope>NUCLEOTIDE SEQUENCE</scope>
    <source>
        <strain evidence="8">SORGH_AS_1067</strain>
    </source>
</reference>
<sequence length="292" mass="28974">MTFLVDGLLEPFTLAFLQRALLGGTLVAVLCGVVGTWVVVRGMAFLGEALAHGMLPGVALATVLGAPALVGGALSAVVMSLGIGVLQRRGSLSYDTSIGLLFVSMLALGVIVISHSGSFATDATAILFGDILAIAPVDVVLLAGAAAVGLAVAILAHRPLVALAVDPRIAAVLGLRPRLAQAALVGLVTLAVVASYQAVGSLLVVGLLLAPAVAAGHWTVRLPTRMALAAALGTVAVATGLLVSWHAATAAGASVAASAIAIACLSWLLRRGVAALRPAPVPARAERSPAAA</sequence>
<evidence type="ECO:0000313" key="8">
    <source>
        <dbReference type="EMBL" id="MDQ1103879.1"/>
    </source>
</evidence>
<keyword evidence="5 7" id="KW-0472">Membrane</keyword>
<feature type="transmembrane region" description="Helical" evidence="7">
    <location>
        <begin position="98"/>
        <end position="119"/>
    </location>
</feature>
<comment type="subcellular location">
    <subcellularLocation>
        <location evidence="6">Cell membrane</location>
        <topology evidence="6">Multi-pass membrane protein</topology>
    </subcellularLocation>
    <subcellularLocation>
        <location evidence="1">Membrane</location>
        <topology evidence="1">Multi-pass membrane protein</topology>
    </subcellularLocation>
</comment>
<protein>
    <submittedName>
        <fullName evidence="8">Zinc/manganese transport system permease protein</fullName>
    </submittedName>
</protein>
<proteinExistence type="inferred from homology"/>
<dbReference type="GO" id="GO:0043190">
    <property type="term" value="C:ATP-binding cassette (ABC) transporter complex"/>
    <property type="evidence" value="ECO:0007669"/>
    <property type="project" value="InterPro"/>
</dbReference>
<dbReference type="PANTHER" id="PTHR30477:SF13">
    <property type="entry name" value="IRON TRANSPORT SYSTEM MEMBRANE PROTEIN HI_0360-RELATED"/>
    <property type="match status" value="1"/>
</dbReference>
<feature type="transmembrane region" description="Helical" evidence="7">
    <location>
        <begin position="251"/>
        <end position="269"/>
    </location>
</feature>
<feature type="transmembrane region" description="Helical" evidence="7">
    <location>
        <begin position="202"/>
        <end position="220"/>
    </location>
</feature>
<dbReference type="Gene3D" id="1.10.3470.10">
    <property type="entry name" value="ABC transporter involved in vitamin B12 uptake, BtuC"/>
    <property type="match status" value="1"/>
</dbReference>
<dbReference type="NCBIfam" id="NF040871">
    <property type="entry name" value="AztB"/>
    <property type="match status" value="1"/>
</dbReference>
<evidence type="ECO:0000256" key="4">
    <source>
        <dbReference type="ARBA" id="ARBA00022989"/>
    </source>
</evidence>
<accession>A0AAJ1X171</accession>
<dbReference type="AlphaFoldDB" id="A0AAJ1X171"/>
<dbReference type="EMBL" id="JAUTAN010000001">
    <property type="protein sequence ID" value="MDQ1103879.1"/>
    <property type="molecule type" value="Genomic_DNA"/>
</dbReference>
<evidence type="ECO:0000256" key="6">
    <source>
        <dbReference type="RuleBase" id="RU003943"/>
    </source>
</evidence>
<evidence type="ECO:0000256" key="3">
    <source>
        <dbReference type="ARBA" id="ARBA00022692"/>
    </source>
</evidence>
<feature type="transmembrane region" description="Helical" evidence="7">
    <location>
        <begin position="227"/>
        <end position="245"/>
    </location>
</feature>
<evidence type="ECO:0000256" key="1">
    <source>
        <dbReference type="ARBA" id="ARBA00004141"/>
    </source>
</evidence>
<feature type="transmembrane region" description="Helical" evidence="7">
    <location>
        <begin position="60"/>
        <end position="86"/>
    </location>
</feature>
<keyword evidence="6" id="KW-0813">Transport</keyword>
<comment type="caution">
    <text evidence="8">The sequence shown here is derived from an EMBL/GenBank/DDBJ whole genome shotgun (WGS) entry which is preliminary data.</text>
</comment>
<feature type="transmembrane region" description="Helical" evidence="7">
    <location>
        <begin position="20"/>
        <end position="40"/>
    </location>
</feature>
<feature type="transmembrane region" description="Helical" evidence="7">
    <location>
        <begin position="177"/>
        <end position="196"/>
    </location>
</feature>
<evidence type="ECO:0000256" key="5">
    <source>
        <dbReference type="ARBA" id="ARBA00023136"/>
    </source>
</evidence>
<dbReference type="InterPro" id="IPR001626">
    <property type="entry name" value="ABC_TroCD"/>
</dbReference>
<organism evidence="8 9">
    <name type="scientific">Nocardioides zeae</name>
    <dbReference type="NCBI Taxonomy" id="1457234"/>
    <lineage>
        <taxon>Bacteria</taxon>
        <taxon>Bacillati</taxon>
        <taxon>Actinomycetota</taxon>
        <taxon>Actinomycetes</taxon>
        <taxon>Propionibacteriales</taxon>
        <taxon>Nocardioidaceae</taxon>
        <taxon>Nocardioides</taxon>
    </lineage>
</organism>
<dbReference type="SUPFAM" id="SSF81345">
    <property type="entry name" value="ABC transporter involved in vitamin B12 uptake, BtuC"/>
    <property type="match status" value="1"/>
</dbReference>
<name>A0AAJ1X171_9ACTN</name>